<evidence type="ECO:0000256" key="3">
    <source>
        <dbReference type="PROSITE-ProRule" id="PRU00221"/>
    </source>
</evidence>
<evidence type="ECO:0000256" key="1">
    <source>
        <dbReference type="ARBA" id="ARBA00022574"/>
    </source>
</evidence>
<organism evidence="6 7">
    <name type="scientific">Capsaspora owczarzaki (strain ATCC 30864)</name>
    <dbReference type="NCBI Taxonomy" id="595528"/>
    <lineage>
        <taxon>Eukaryota</taxon>
        <taxon>Filasterea</taxon>
        <taxon>Capsaspora</taxon>
    </lineage>
</organism>
<dbReference type="OrthoDB" id="19711at2759"/>
<name>A0A0D2WL81_CAPO3</name>
<sequence>MPLRDVLFPMRARNKKKDAEIFMNQAQDVWTWFAGLLYTQQQLLLDGLLQRCATVLHAHIASELQAALKRDFLATLPVELSLHIVSFIDDPQTLCSMAQVSRTWNQIASDNFHWHRLCLRRNFIPFRPEQVLATRMEQAYEEMWWGMSSSTVPAAIAAAAPTANLATIPGAGMLVPSATFAAGGASFPAPSITGEVSSSSAMEAAISAAMESSPMTISRSQSRPSAASQQLSASLASHHGSLGTANASSSSYAPSHIDMMDESHSSRNRPRLSSSSLSATPTGRRSGSSSLSVSLGNHGSGLQSMDGTVSSSLSSSMRAAGHLSPPSHSAALSPSMSTAAAVSSSTPATTTSSSSTSISSSASSQSAAARPRSSHVSGEPSSQDLQPYYSATPQNRTALISLYNAYGGNEVDWKSVFGQYYRETMRLQSNWRRGVHVKHEVQAHTEEVTCVRYTEDRLVCGSYDGLVKVWDMKENLCLGSLMGHGDAITCVAFNESIIVSGSLDHSLRVWDANTGRAVRALMGHTAEVECVAIDATRIVSGSWDNTLRVWSVETGHCINTLSGHRGSIYCVQFDADKIVSGSGDRTVKFWSWATGTCYRTIEAHNDTVTCLQFDHELLVTGSYDCDVKVWSMESGTPLFTLRGHVGEVWCLQFDALANRIISGSNDGTIRVWNLQAGQCNYVLRHGSAVNSLQFDDRKIISGSSNKALQLWDFSAQ</sequence>
<proteinExistence type="predicted"/>
<dbReference type="OMA" id="CASERIM"/>
<feature type="compositionally biased region" description="Polar residues" evidence="4">
    <location>
        <begin position="375"/>
        <end position="389"/>
    </location>
</feature>
<dbReference type="InterPro" id="IPR001680">
    <property type="entry name" value="WD40_rpt"/>
</dbReference>
<dbReference type="AlphaFoldDB" id="A0A0D2WL81"/>
<dbReference type="PANTHER" id="PTHR19849">
    <property type="entry name" value="PHOSPHOLIPASE A-2-ACTIVATING PROTEIN"/>
    <property type="match status" value="1"/>
</dbReference>
<dbReference type="PROSITE" id="PS50082">
    <property type="entry name" value="WD_REPEATS_2"/>
    <property type="match status" value="7"/>
</dbReference>
<dbReference type="RefSeq" id="XP_004349180.1">
    <property type="nucleotide sequence ID" value="XM_004349130.2"/>
</dbReference>
<feature type="compositionally biased region" description="Low complexity" evidence="4">
    <location>
        <begin position="310"/>
        <end position="371"/>
    </location>
</feature>
<dbReference type="GO" id="GO:0043161">
    <property type="term" value="P:proteasome-mediated ubiquitin-dependent protein catabolic process"/>
    <property type="evidence" value="ECO:0007669"/>
    <property type="project" value="TreeGrafter"/>
</dbReference>
<feature type="compositionally biased region" description="Low complexity" evidence="4">
    <location>
        <begin position="286"/>
        <end position="302"/>
    </location>
</feature>
<feature type="compositionally biased region" description="Low complexity" evidence="4">
    <location>
        <begin position="212"/>
        <end position="243"/>
    </location>
</feature>
<dbReference type="SMART" id="SM00256">
    <property type="entry name" value="FBOX"/>
    <property type="match status" value="1"/>
</dbReference>
<feature type="repeat" description="WD" evidence="3">
    <location>
        <begin position="521"/>
        <end position="560"/>
    </location>
</feature>
<dbReference type="Pfam" id="PF12937">
    <property type="entry name" value="F-box-like"/>
    <property type="match status" value="1"/>
</dbReference>
<feature type="repeat" description="WD" evidence="3">
    <location>
        <begin position="682"/>
        <end position="716"/>
    </location>
</feature>
<dbReference type="PANTHER" id="PTHR19849:SF1">
    <property type="entry name" value="F-BOX_WD REPEAT-CONTAINING PROTEIN 7"/>
    <property type="match status" value="1"/>
</dbReference>
<keyword evidence="1 3" id="KW-0853">WD repeat</keyword>
<dbReference type="PROSITE" id="PS00678">
    <property type="entry name" value="WD_REPEATS_1"/>
    <property type="match status" value="3"/>
</dbReference>
<keyword evidence="2" id="KW-0677">Repeat</keyword>
<dbReference type="InParanoid" id="A0A0D2WL81"/>
<dbReference type="SMART" id="SM00320">
    <property type="entry name" value="WD40"/>
    <property type="match status" value="7"/>
</dbReference>
<dbReference type="SUPFAM" id="SSF50978">
    <property type="entry name" value="WD40 repeat-like"/>
    <property type="match status" value="1"/>
</dbReference>
<dbReference type="InterPro" id="IPR019775">
    <property type="entry name" value="WD40_repeat_CS"/>
</dbReference>
<feature type="repeat" description="WD" evidence="3">
    <location>
        <begin position="561"/>
        <end position="600"/>
    </location>
</feature>
<feature type="repeat" description="WD" evidence="3">
    <location>
        <begin position="601"/>
        <end position="640"/>
    </location>
</feature>
<accession>A0A0D2WL81</accession>
<dbReference type="STRING" id="595528.A0A0D2WL81"/>
<dbReference type="InterPro" id="IPR015943">
    <property type="entry name" value="WD40/YVTN_repeat-like_dom_sf"/>
</dbReference>
<dbReference type="EMBL" id="KE346362">
    <property type="protein sequence ID" value="KJE91270.1"/>
    <property type="molecule type" value="Genomic_DNA"/>
</dbReference>
<dbReference type="Proteomes" id="UP000008743">
    <property type="component" value="Unassembled WGS sequence"/>
</dbReference>
<dbReference type="CDD" id="cd00200">
    <property type="entry name" value="WD40"/>
    <property type="match status" value="1"/>
</dbReference>
<protein>
    <recommendedName>
        <fullName evidence="5">F-box domain-containing protein</fullName>
    </recommendedName>
</protein>
<reference evidence="7" key="1">
    <citation type="submission" date="2011-02" db="EMBL/GenBank/DDBJ databases">
        <title>The Genome Sequence of Capsaspora owczarzaki ATCC 30864.</title>
        <authorList>
            <person name="Russ C."/>
            <person name="Cuomo C."/>
            <person name="Burger G."/>
            <person name="Gray M.W."/>
            <person name="Holland P.W.H."/>
            <person name="King N."/>
            <person name="Lang F.B.F."/>
            <person name="Roger A.J."/>
            <person name="Ruiz-Trillo I."/>
            <person name="Young S.K."/>
            <person name="Zeng Q."/>
            <person name="Gargeya S."/>
            <person name="Alvarado L."/>
            <person name="Berlin A."/>
            <person name="Chapman S.B."/>
            <person name="Chen Z."/>
            <person name="Freedman E."/>
            <person name="Gellesch M."/>
            <person name="Goldberg J."/>
            <person name="Griggs A."/>
            <person name="Gujja S."/>
            <person name="Heilman E."/>
            <person name="Heiman D."/>
            <person name="Howarth C."/>
            <person name="Mehta T."/>
            <person name="Neiman D."/>
            <person name="Pearson M."/>
            <person name="Roberts A."/>
            <person name="Saif S."/>
            <person name="Shea T."/>
            <person name="Shenoy N."/>
            <person name="Sisk P."/>
            <person name="Stolte C."/>
            <person name="Sykes S."/>
            <person name="White J."/>
            <person name="Yandava C."/>
            <person name="Haas B."/>
            <person name="Nusbaum C."/>
            <person name="Birren B."/>
        </authorList>
    </citation>
    <scope>NUCLEOTIDE SEQUENCE</scope>
    <source>
        <strain evidence="7">ATCC 30864</strain>
    </source>
</reference>
<keyword evidence="7" id="KW-1185">Reference proteome</keyword>
<evidence type="ECO:0000313" key="7">
    <source>
        <dbReference type="Proteomes" id="UP000008743"/>
    </source>
</evidence>
<evidence type="ECO:0000259" key="5">
    <source>
        <dbReference type="PROSITE" id="PS50181"/>
    </source>
</evidence>
<evidence type="ECO:0000256" key="4">
    <source>
        <dbReference type="SAM" id="MobiDB-lite"/>
    </source>
</evidence>
<dbReference type="PhylomeDB" id="A0A0D2WL81"/>
<dbReference type="eggNOG" id="KOG0274">
    <property type="taxonomic scope" value="Eukaryota"/>
</dbReference>
<gene>
    <name evidence="6" type="ORF">CAOG_002430</name>
</gene>
<dbReference type="PROSITE" id="PS50181">
    <property type="entry name" value="FBOX"/>
    <property type="match status" value="1"/>
</dbReference>
<dbReference type="InterPro" id="IPR036047">
    <property type="entry name" value="F-box-like_dom_sf"/>
</dbReference>
<dbReference type="GO" id="GO:0005634">
    <property type="term" value="C:nucleus"/>
    <property type="evidence" value="ECO:0007669"/>
    <property type="project" value="TreeGrafter"/>
</dbReference>
<dbReference type="InterPro" id="IPR036322">
    <property type="entry name" value="WD40_repeat_dom_sf"/>
</dbReference>
<feature type="region of interest" description="Disordered" evidence="4">
    <location>
        <begin position="212"/>
        <end position="389"/>
    </location>
</feature>
<dbReference type="Gene3D" id="2.130.10.10">
    <property type="entry name" value="YVTN repeat-like/Quinoprotein amine dehydrogenase"/>
    <property type="match status" value="2"/>
</dbReference>
<dbReference type="SUPFAM" id="SSF81383">
    <property type="entry name" value="F-box domain"/>
    <property type="match status" value="1"/>
</dbReference>
<dbReference type="InterPro" id="IPR001810">
    <property type="entry name" value="F-box_dom"/>
</dbReference>
<feature type="repeat" description="WD" evidence="3">
    <location>
        <begin position="441"/>
        <end position="480"/>
    </location>
</feature>
<evidence type="ECO:0000256" key="2">
    <source>
        <dbReference type="ARBA" id="ARBA00022737"/>
    </source>
</evidence>
<dbReference type="GO" id="GO:0005737">
    <property type="term" value="C:cytoplasm"/>
    <property type="evidence" value="ECO:0007669"/>
    <property type="project" value="TreeGrafter"/>
</dbReference>
<dbReference type="GO" id="GO:0010992">
    <property type="term" value="P:ubiquitin recycling"/>
    <property type="evidence" value="ECO:0007669"/>
    <property type="project" value="TreeGrafter"/>
</dbReference>
<feature type="repeat" description="WD" evidence="3">
    <location>
        <begin position="481"/>
        <end position="520"/>
    </location>
</feature>
<evidence type="ECO:0000313" key="6">
    <source>
        <dbReference type="EMBL" id="KJE91270.1"/>
    </source>
</evidence>
<dbReference type="GO" id="GO:0043130">
    <property type="term" value="F:ubiquitin binding"/>
    <property type="evidence" value="ECO:0007669"/>
    <property type="project" value="TreeGrafter"/>
</dbReference>
<dbReference type="InterPro" id="IPR020472">
    <property type="entry name" value="WD40_PAC1"/>
</dbReference>
<dbReference type="Gene3D" id="1.20.1280.50">
    <property type="match status" value="1"/>
</dbReference>
<dbReference type="Pfam" id="PF00400">
    <property type="entry name" value="WD40"/>
    <property type="match status" value="7"/>
</dbReference>
<feature type="domain" description="F-box" evidence="5">
    <location>
        <begin position="70"/>
        <end position="117"/>
    </location>
</feature>
<dbReference type="PROSITE" id="PS50294">
    <property type="entry name" value="WD_REPEATS_REGION"/>
    <property type="match status" value="7"/>
</dbReference>
<dbReference type="PRINTS" id="PR00320">
    <property type="entry name" value="GPROTEINBRPT"/>
</dbReference>
<feature type="compositionally biased region" description="Polar residues" evidence="4">
    <location>
        <begin position="244"/>
        <end position="253"/>
    </location>
</feature>
<feature type="repeat" description="WD" evidence="3">
    <location>
        <begin position="641"/>
        <end position="682"/>
    </location>
</feature>